<dbReference type="AlphaFoldDB" id="A0A9E7GZ39"/>
<sequence length="206" mass="21231">MAGDGEAANPAKAGDGAAIDAVSFNIWPPSQRTQDAVIRLLAGTLSSPSVLTKRYGVVPIEEASAMARLIEQEAFAVAHSDATGPKVLQIYSKEISNRAIDSVESRASVVSFTSFGDVDSAPAETASITDGAGEEAASVEPSSDTYGVKMGRVEFKGDGRSNYDSDAEVGSSTGSDDGEGESGSSCSSRSRVKILLRPNGSSLIAY</sequence>
<dbReference type="Proteomes" id="UP001055439">
    <property type="component" value="Chromosome 7"/>
</dbReference>
<keyword evidence="4" id="KW-0539">Nucleus</keyword>
<dbReference type="GO" id="GO:0005634">
    <property type="term" value="C:nucleus"/>
    <property type="evidence" value="ECO:0007669"/>
    <property type="project" value="UniProtKB-SubCell"/>
</dbReference>
<evidence type="ECO:0000256" key="2">
    <source>
        <dbReference type="ARBA" id="ARBA00004496"/>
    </source>
</evidence>
<keyword evidence="3" id="KW-0963">Cytoplasm</keyword>
<feature type="domain" description="WPP" evidence="6">
    <location>
        <begin position="23"/>
        <end position="108"/>
    </location>
</feature>
<dbReference type="GO" id="GO:0048527">
    <property type="term" value="P:lateral root development"/>
    <property type="evidence" value="ECO:0007669"/>
    <property type="project" value="InterPro"/>
</dbReference>
<evidence type="ECO:0000256" key="4">
    <source>
        <dbReference type="ARBA" id="ARBA00023242"/>
    </source>
</evidence>
<evidence type="ECO:0000256" key="3">
    <source>
        <dbReference type="ARBA" id="ARBA00022490"/>
    </source>
</evidence>
<dbReference type="InterPro" id="IPR025265">
    <property type="entry name" value="WPP_dom"/>
</dbReference>
<dbReference type="EMBL" id="CP097509">
    <property type="protein sequence ID" value="URE20897.1"/>
    <property type="molecule type" value="Genomic_DNA"/>
</dbReference>
<feature type="region of interest" description="Disordered" evidence="5">
    <location>
        <begin position="157"/>
        <end position="206"/>
    </location>
</feature>
<dbReference type="PANTHER" id="PTHR34362">
    <property type="entry name" value="WPP DOMAIN-CONTAINING PROTEIN 1-RELATED"/>
    <property type="match status" value="1"/>
</dbReference>
<dbReference type="GO" id="GO:0000278">
    <property type="term" value="P:mitotic cell cycle"/>
    <property type="evidence" value="ECO:0007669"/>
    <property type="project" value="InterPro"/>
</dbReference>
<comment type="subcellular location">
    <subcellularLocation>
        <location evidence="2">Cytoplasm</location>
    </subcellularLocation>
    <subcellularLocation>
        <location evidence="1">Nucleus</location>
    </subcellularLocation>
</comment>
<evidence type="ECO:0000256" key="1">
    <source>
        <dbReference type="ARBA" id="ARBA00004123"/>
    </source>
</evidence>
<dbReference type="PANTHER" id="PTHR34362:SF1">
    <property type="entry name" value="WPP DOMAIN-CONTAINING PROTEIN 1-RELATED"/>
    <property type="match status" value="1"/>
</dbReference>
<proteinExistence type="predicted"/>
<evidence type="ECO:0000313" key="7">
    <source>
        <dbReference type="EMBL" id="URE20897.1"/>
    </source>
</evidence>
<feature type="region of interest" description="Disordered" evidence="5">
    <location>
        <begin position="123"/>
        <end position="144"/>
    </location>
</feature>
<dbReference type="Pfam" id="PF13943">
    <property type="entry name" value="WPP"/>
    <property type="match status" value="1"/>
</dbReference>
<dbReference type="GO" id="GO:0005737">
    <property type="term" value="C:cytoplasm"/>
    <property type="evidence" value="ECO:0007669"/>
    <property type="project" value="UniProtKB-SubCell"/>
</dbReference>
<dbReference type="Gene3D" id="1.10.246.200">
    <property type="entry name" value="WPP domain"/>
    <property type="match status" value="1"/>
</dbReference>
<name>A0A9E7GZ39_9LILI</name>
<protein>
    <submittedName>
        <fullName evidence="7">MFP1 attachment factor</fullName>
    </submittedName>
</protein>
<gene>
    <name evidence="7" type="ORF">MUK42_13308</name>
</gene>
<evidence type="ECO:0000313" key="8">
    <source>
        <dbReference type="Proteomes" id="UP001055439"/>
    </source>
</evidence>
<accession>A0A9E7GZ39</accession>
<dbReference type="InterPro" id="IPR038214">
    <property type="entry name" value="WPP_sf"/>
</dbReference>
<keyword evidence="8" id="KW-1185">Reference proteome</keyword>
<dbReference type="InterPro" id="IPR044692">
    <property type="entry name" value="WPP1/2/3"/>
</dbReference>
<organism evidence="7 8">
    <name type="scientific">Musa troglodytarum</name>
    <name type="common">fe'i banana</name>
    <dbReference type="NCBI Taxonomy" id="320322"/>
    <lineage>
        <taxon>Eukaryota</taxon>
        <taxon>Viridiplantae</taxon>
        <taxon>Streptophyta</taxon>
        <taxon>Embryophyta</taxon>
        <taxon>Tracheophyta</taxon>
        <taxon>Spermatophyta</taxon>
        <taxon>Magnoliopsida</taxon>
        <taxon>Liliopsida</taxon>
        <taxon>Zingiberales</taxon>
        <taxon>Musaceae</taxon>
        <taxon>Musa</taxon>
    </lineage>
</organism>
<evidence type="ECO:0000256" key="5">
    <source>
        <dbReference type="SAM" id="MobiDB-lite"/>
    </source>
</evidence>
<reference evidence="7" key="1">
    <citation type="submission" date="2022-05" db="EMBL/GenBank/DDBJ databases">
        <title>The Musa troglodytarum L. genome provides insights into the mechanism of non-climacteric behaviour and enrichment of carotenoids.</title>
        <authorList>
            <person name="Wang J."/>
        </authorList>
    </citation>
    <scope>NUCLEOTIDE SEQUENCE</scope>
    <source>
        <tissue evidence="7">Leaf</tissue>
    </source>
</reference>
<dbReference type="OrthoDB" id="1927559at2759"/>
<evidence type="ECO:0000259" key="6">
    <source>
        <dbReference type="Pfam" id="PF13943"/>
    </source>
</evidence>